<organism evidence="3 4">
    <name type="scientific">Amanita muscaria (strain Koide BX008)</name>
    <dbReference type="NCBI Taxonomy" id="946122"/>
    <lineage>
        <taxon>Eukaryota</taxon>
        <taxon>Fungi</taxon>
        <taxon>Dikarya</taxon>
        <taxon>Basidiomycota</taxon>
        <taxon>Agaricomycotina</taxon>
        <taxon>Agaricomycetes</taxon>
        <taxon>Agaricomycetidae</taxon>
        <taxon>Agaricales</taxon>
        <taxon>Pluteineae</taxon>
        <taxon>Amanitaceae</taxon>
        <taxon>Amanita</taxon>
    </lineage>
</organism>
<sequence length="102" mass="11757">MATAPCRRSILNLYSSLLRTSSSFSSYNFRNYFVAKTQETFRALQAESDPERARSMYEEAKKELGVLRRSAIVNQIYGGWRLSVEAQQTQRDPDVIKERGDN</sequence>
<dbReference type="GO" id="GO:0005739">
    <property type="term" value="C:mitochondrion"/>
    <property type="evidence" value="ECO:0007669"/>
    <property type="project" value="TreeGrafter"/>
</dbReference>
<gene>
    <name evidence="3" type="ORF">M378DRAFT_184853</name>
</gene>
<evidence type="ECO:0000313" key="3">
    <source>
        <dbReference type="EMBL" id="KIL68379.1"/>
    </source>
</evidence>
<dbReference type="CDD" id="cd20264">
    <property type="entry name" value="Complex1_LYR_LYRM4"/>
    <property type="match status" value="1"/>
</dbReference>
<dbReference type="Proteomes" id="UP000054549">
    <property type="component" value="Unassembled WGS sequence"/>
</dbReference>
<keyword evidence="4" id="KW-1185">Reference proteome</keyword>
<proteinExistence type="inferred from homology"/>
<name>A0A0C2TMH4_AMAMK</name>
<dbReference type="InterPro" id="IPR008011">
    <property type="entry name" value="Complex1_LYR_dom"/>
</dbReference>
<dbReference type="InParanoid" id="A0A0C2TMH4"/>
<protein>
    <recommendedName>
        <fullName evidence="2">Complex 1 LYR protein domain-containing protein</fullName>
    </recommendedName>
</protein>
<dbReference type="STRING" id="946122.A0A0C2TMH4"/>
<dbReference type="InterPro" id="IPR045297">
    <property type="entry name" value="Complex1_LYR_LYRM4"/>
</dbReference>
<dbReference type="HOGENOM" id="CLU_120076_2_1_1"/>
<evidence type="ECO:0000313" key="4">
    <source>
        <dbReference type="Proteomes" id="UP000054549"/>
    </source>
</evidence>
<dbReference type="FunCoup" id="A0A0C2TMH4">
    <property type="interactions" value="163"/>
</dbReference>
<feature type="domain" description="Complex 1 LYR protein" evidence="2">
    <location>
        <begin position="9"/>
        <end position="65"/>
    </location>
</feature>
<dbReference type="PANTHER" id="PTHR13166:SF7">
    <property type="entry name" value="LYR MOTIF-CONTAINING PROTEIN 4"/>
    <property type="match status" value="1"/>
</dbReference>
<comment type="similarity">
    <text evidence="1">Belongs to the complex I LYR family.</text>
</comment>
<dbReference type="InterPro" id="IPR051522">
    <property type="entry name" value="ISC_assembly_LYR"/>
</dbReference>
<dbReference type="GO" id="GO:0016226">
    <property type="term" value="P:iron-sulfur cluster assembly"/>
    <property type="evidence" value="ECO:0007669"/>
    <property type="project" value="InterPro"/>
</dbReference>
<dbReference type="GO" id="GO:1990221">
    <property type="term" value="C:L-cysteine desulfurase complex"/>
    <property type="evidence" value="ECO:0007669"/>
    <property type="project" value="TreeGrafter"/>
</dbReference>
<evidence type="ECO:0000256" key="1">
    <source>
        <dbReference type="ARBA" id="ARBA00009508"/>
    </source>
</evidence>
<dbReference type="Pfam" id="PF05347">
    <property type="entry name" value="Complex1_LYR"/>
    <property type="match status" value="1"/>
</dbReference>
<evidence type="ECO:0000259" key="2">
    <source>
        <dbReference type="Pfam" id="PF05347"/>
    </source>
</evidence>
<dbReference type="OrthoDB" id="275715at2759"/>
<dbReference type="EMBL" id="KN818228">
    <property type="protein sequence ID" value="KIL68379.1"/>
    <property type="molecule type" value="Genomic_DNA"/>
</dbReference>
<dbReference type="PANTHER" id="PTHR13166">
    <property type="entry name" value="PROTEIN C6ORF149"/>
    <property type="match status" value="1"/>
</dbReference>
<dbReference type="AlphaFoldDB" id="A0A0C2TMH4"/>
<reference evidence="3 4" key="1">
    <citation type="submission" date="2014-04" db="EMBL/GenBank/DDBJ databases">
        <title>Evolutionary Origins and Diversification of the Mycorrhizal Mutualists.</title>
        <authorList>
            <consortium name="DOE Joint Genome Institute"/>
            <consortium name="Mycorrhizal Genomics Consortium"/>
            <person name="Kohler A."/>
            <person name="Kuo A."/>
            <person name="Nagy L.G."/>
            <person name="Floudas D."/>
            <person name="Copeland A."/>
            <person name="Barry K.W."/>
            <person name="Cichocki N."/>
            <person name="Veneault-Fourrey C."/>
            <person name="LaButti K."/>
            <person name="Lindquist E.A."/>
            <person name="Lipzen A."/>
            <person name="Lundell T."/>
            <person name="Morin E."/>
            <person name="Murat C."/>
            <person name="Riley R."/>
            <person name="Ohm R."/>
            <person name="Sun H."/>
            <person name="Tunlid A."/>
            <person name="Henrissat B."/>
            <person name="Grigoriev I.V."/>
            <person name="Hibbett D.S."/>
            <person name="Martin F."/>
        </authorList>
    </citation>
    <scope>NUCLEOTIDE SEQUENCE [LARGE SCALE GENOMIC DNA]</scope>
    <source>
        <strain evidence="3 4">Koide BX008</strain>
    </source>
</reference>
<accession>A0A0C2TMH4</accession>